<gene>
    <name evidence="1" type="ORF">IE53DRAFT_390136</name>
</gene>
<dbReference type="EMBL" id="KZ820355">
    <property type="protein sequence ID" value="PWN47721.1"/>
    <property type="molecule type" value="Genomic_DNA"/>
</dbReference>
<name>A0ACD0NPI7_9BASI</name>
<dbReference type="Proteomes" id="UP000245626">
    <property type="component" value="Unassembled WGS sequence"/>
</dbReference>
<accession>A0ACD0NPI7</accession>
<proteinExistence type="predicted"/>
<reference evidence="1 2" key="1">
    <citation type="journal article" date="2018" name="Mol. Biol. Evol.">
        <title>Broad Genomic Sampling Reveals a Smut Pathogenic Ancestry of the Fungal Clade Ustilaginomycotina.</title>
        <authorList>
            <person name="Kijpornyongpan T."/>
            <person name="Mondo S.J."/>
            <person name="Barry K."/>
            <person name="Sandor L."/>
            <person name="Lee J."/>
            <person name="Lipzen A."/>
            <person name="Pangilinan J."/>
            <person name="LaButti K."/>
            <person name="Hainaut M."/>
            <person name="Henrissat B."/>
            <person name="Grigoriev I.V."/>
            <person name="Spatafora J.W."/>
            <person name="Aime M.C."/>
        </authorList>
    </citation>
    <scope>NUCLEOTIDE SEQUENCE [LARGE SCALE GENOMIC DNA]</scope>
    <source>
        <strain evidence="1 2">SA 807</strain>
    </source>
</reference>
<organism evidence="1 2">
    <name type="scientific">Violaceomyces palustris</name>
    <dbReference type="NCBI Taxonomy" id="1673888"/>
    <lineage>
        <taxon>Eukaryota</taxon>
        <taxon>Fungi</taxon>
        <taxon>Dikarya</taxon>
        <taxon>Basidiomycota</taxon>
        <taxon>Ustilaginomycotina</taxon>
        <taxon>Ustilaginomycetes</taxon>
        <taxon>Violaceomycetales</taxon>
        <taxon>Violaceomycetaceae</taxon>
        <taxon>Violaceomyces</taxon>
    </lineage>
</organism>
<evidence type="ECO:0000313" key="2">
    <source>
        <dbReference type="Proteomes" id="UP000245626"/>
    </source>
</evidence>
<evidence type="ECO:0000313" key="1">
    <source>
        <dbReference type="EMBL" id="PWN47721.1"/>
    </source>
</evidence>
<keyword evidence="2" id="KW-1185">Reference proteome</keyword>
<sequence>MTENPFPPFPSLSQPSIFSSKDPTSEMIPFQPRYPPTRQELHDRNLSLTSLLSRISFGIPPSSNQRRSPKGSDDQGTPPPSISKAQVERSSQTDSSIKHRGSYAREKGSSLRSSSPSQPEVDSKTGWIPTHPERDPVSASPHLVLHLQVLQSKARDDARERIHILEQCMTHPRTIPFSLPPPRTPAQEREGWI</sequence>
<protein>
    <submittedName>
        <fullName evidence="1">Uncharacterized protein</fullName>
    </submittedName>
</protein>